<evidence type="ECO:0000313" key="2">
    <source>
        <dbReference type="EMBL" id="SNT74059.1"/>
    </source>
</evidence>
<feature type="non-terminal residue" evidence="2">
    <location>
        <position position="1"/>
    </location>
</feature>
<gene>
    <name evidence="2" type="ORF">SAMN05444959_106240</name>
</gene>
<dbReference type="GO" id="GO:0003676">
    <property type="term" value="F:nucleic acid binding"/>
    <property type="evidence" value="ECO:0007669"/>
    <property type="project" value="InterPro"/>
</dbReference>
<organism evidence="2 3">
    <name type="scientific">Paracoccus seriniphilus</name>
    <dbReference type="NCBI Taxonomy" id="184748"/>
    <lineage>
        <taxon>Bacteria</taxon>
        <taxon>Pseudomonadati</taxon>
        <taxon>Pseudomonadota</taxon>
        <taxon>Alphaproteobacteria</taxon>
        <taxon>Rhodobacterales</taxon>
        <taxon>Paracoccaceae</taxon>
        <taxon>Paracoccus</taxon>
    </lineage>
</organism>
<dbReference type="Pfam" id="PF13683">
    <property type="entry name" value="rve_3"/>
    <property type="match status" value="1"/>
</dbReference>
<name>A0A239PUS9_9RHOB</name>
<sequence>RPETGYGHTLRYLGATRVAITLKQRFFPTCYGPEYISGTLMEWAENKGISLAHIQPGKPQQNAYVERYNRTVRHEWLDLHIFESIDEVQQIATEWLWSYNNERPNMGNGGMTPAQKLRMAA</sequence>
<evidence type="ECO:0000259" key="1">
    <source>
        <dbReference type="PROSITE" id="PS50994"/>
    </source>
</evidence>
<accession>A0A239PUS9</accession>
<dbReference type="EMBL" id="FZQB01000006">
    <property type="protein sequence ID" value="SNT74059.1"/>
    <property type="molecule type" value="Genomic_DNA"/>
</dbReference>
<proteinExistence type="predicted"/>
<dbReference type="SUPFAM" id="SSF53098">
    <property type="entry name" value="Ribonuclease H-like"/>
    <property type="match status" value="1"/>
</dbReference>
<dbReference type="Proteomes" id="UP000198307">
    <property type="component" value="Unassembled WGS sequence"/>
</dbReference>
<dbReference type="InterPro" id="IPR001584">
    <property type="entry name" value="Integrase_cat-core"/>
</dbReference>
<reference evidence="2 3" key="1">
    <citation type="submission" date="2017-07" db="EMBL/GenBank/DDBJ databases">
        <authorList>
            <person name="Sun Z.S."/>
            <person name="Albrecht U."/>
            <person name="Echele G."/>
            <person name="Lee C.C."/>
        </authorList>
    </citation>
    <scope>NUCLEOTIDE SEQUENCE [LARGE SCALE GENOMIC DNA]</scope>
    <source>
        <strain evidence="2 3">DSM 14827</strain>
    </source>
</reference>
<dbReference type="Gene3D" id="3.30.420.10">
    <property type="entry name" value="Ribonuclease H-like superfamily/Ribonuclease H"/>
    <property type="match status" value="1"/>
</dbReference>
<dbReference type="AlphaFoldDB" id="A0A239PUS9"/>
<evidence type="ECO:0000313" key="3">
    <source>
        <dbReference type="Proteomes" id="UP000198307"/>
    </source>
</evidence>
<feature type="domain" description="Integrase catalytic" evidence="1">
    <location>
        <begin position="1"/>
        <end position="121"/>
    </location>
</feature>
<dbReference type="InterPro" id="IPR036397">
    <property type="entry name" value="RNaseH_sf"/>
</dbReference>
<keyword evidence="3" id="KW-1185">Reference proteome</keyword>
<dbReference type="RefSeq" id="WP_245847103.1">
    <property type="nucleotide sequence ID" value="NZ_FZQB01000006.1"/>
</dbReference>
<dbReference type="InterPro" id="IPR012337">
    <property type="entry name" value="RNaseH-like_sf"/>
</dbReference>
<dbReference type="PROSITE" id="PS50994">
    <property type="entry name" value="INTEGRASE"/>
    <property type="match status" value="1"/>
</dbReference>
<dbReference type="PANTHER" id="PTHR47515:SF2">
    <property type="entry name" value="INTEGRASE CORE DOMAIN PROTEIN"/>
    <property type="match status" value="1"/>
</dbReference>
<dbReference type="GO" id="GO:0015074">
    <property type="term" value="P:DNA integration"/>
    <property type="evidence" value="ECO:0007669"/>
    <property type="project" value="InterPro"/>
</dbReference>
<protein>
    <submittedName>
        <fullName evidence="2">Integrase core domain-containing protein</fullName>
    </submittedName>
</protein>
<dbReference type="PANTHER" id="PTHR47515">
    <property type="entry name" value="LOW CALCIUM RESPONSE LOCUS PROTEIN T"/>
    <property type="match status" value="1"/>
</dbReference>